<dbReference type="Proteomes" id="UP001497680">
    <property type="component" value="Unassembled WGS sequence"/>
</dbReference>
<name>A0ACC0CYN7_9PEZI</name>
<evidence type="ECO:0000313" key="2">
    <source>
        <dbReference type="Proteomes" id="UP001497680"/>
    </source>
</evidence>
<keyword evidence="2" id="KW-1185">Reference proteome</keyword>
<gene>
    <name evidence="1" type="ORF">F4821DRAFT_260879</name>
</gene>
<comment type="caution">
    <text evidence="1">The sequence shown here is derived from an EMBL/GenBank/DDBJ whole genome shotgun (WGS) entry which is preliminary data.</text>
</comment>
<accession>A0ACC0CYN7</accession>
<proteinExistence type="predicted"/>
<protein>
    <submittedName>
        <fullName evidence="1">Gliotoxin efflux pump</fullName>
    </submittedName>
</protein>
<evidence type="ECO:0000313" key="1">
    <source>
        <dbReference type="EMBL" id="KAI6085552.1"/>
    </source>
</evidence>
<dbReference type="EMBL" id="MU394324">
    <property type="protein sequence ID" value="KAI6085552.1"/>
    <property type="molecule type" value="Genomic_DNA"/>
</dbReference>
<organism evidence="1 2">
    <name type="scientific">Hypoxylon rubiginosum</name>
    <dbReference type="NCBI Taxonomy" id="110542"/>
    <lineage>
        <taxon>Eukaryota</taxon>
        <taxon>Fungi</taxon>
        <taxon>Dikarya</taxon>
        <taxon>Ascomycota</taxon>
        <taxon>Pezizomycotina</taxon>
        <taxon>Sordariomycetes</taxon>
        <taxon>Xylariomycetidae</taxon>
        <taxon>Xylariales</taxon>
        <taxon>Hypoxylaceae</taxon>
        <taxon>Hypoxylon</taxon>
    </lineage>
</organism>
<reference evidence="1 2" key="1">
    <citation type="journal article" date="2022" name="New Phytol.">
        <title>Ecological generalism drives hyperdiversity of secondary metabolite gene clusters in xylarialean endophytes.</title>
        <authorList>
            <person name="Franco M.E.E."/>
            <person name="Wisecaver J.H."/>
            <person name="Arnold A.E."/>
            <person name="Ju Y.M."/>
            <person name="Slot J.C."/>
            <person name="Ahrendt S."/>
            <person name="Moore L.P."/>
            <person name="Eastman K.E."/>
            <person name="Scott K."/>
            <person name="Konkel Z."/>
            <person name="Mondo S.J."/>
            <person name="Kuo A."/>
            <person name="Hayes R.D."/>
            <person name="Haridas S."/>
            <person name="Andreopoulos B."/>
            <person name="Riley R."/>
            <person name="LaButti K."/>
            <person name="Pangilinan J."/>
            <person name="Lipzen A."/>
            <person name="Amirebrahimi M."/>
            <person name="Yan J."/>
            <person name="Adam C."/>
            <person name="Keymanesh K."/>
            <person name="Ng V."/>
            <person name="Louie K."/>
            <person name="Northen T."/>
            <person name="Drula E."/>
            <person name="Henrissat B."/>
            <person name="Hsieh H.M."/>
            <person name="Youens-Clark K."/>
            <person name="Lutzoni F."/>
            <person name="Miadlikowska J."/>
            <person name="Eastwood D.C."/>
            <person name="Hamelin R.C."/>
            <person name="Grigoriev I.V."/>
            <person name="U'Ren J.M."/>
        </authorList>
    </citation>
    <scope>NUCLEOTIDE SEQUENCE [LARGE SCALE GENOMIC DNA]</scope>
    <source>
        <strain evidence="1 2">ER1909</strain>
    </source>
</reference>
<sequence>MSKEVVEDGDADPSQTIEEHEYPGGLRLTAIVVALVLSIFLASLDTTIITTAIPSITNEFHSLEDVGWYGSAIFFPLAATQSVWGKAYKYFPVKLVFLLGIFIFEVGSLICALAPNSSAFIAGRAVTGAGCAGTFAGCFIIISLSSRPRIRPVMTSALSATFAVASVVGPLIGGAFTQNVTWRWCFYINLPFGGIAAIAMIFAFRAPKSASPTPATAKERFLQMDVPGAALICATIVCFTLALQWAGAEKAWRDSDVVGTLVATPIFLVLFGIDQWFQGERALIMPSFLRNRVLLVGAVFEFFIAGCFNLALYWLPIYFQAVRGVSAISSGIWLIPVILSLTIAQIFVGGIITATGIHNPFLILGPAIAAVGSGLLMLLDEQSSSGRWIGFQIVLGVGVGFCLTIPLMLSQVVVKTQDVSTATPIIIFMQSMSSAFVLPAAQSVFQNELLKALRQYVPGISPQAVLSAGANSGAISSFAEENQGGILRSYEVALRSTFAIGIPFAGVALLVSFFMPWFRYHDASKKPTTETVLTQLEKGDRMEDGKSEGDKKTDE</sequence>